<proteinExistence type="predicted"/>
<dbReference type="Proteomes" id="UP000258309">
    <property type="component" value="Unassembled WGS sequence"/>
</dbReference>
<feature type="non-terminal residue" evidence="1">
    <location>
        <position position="72"/>
    </location>
</feature>
<feature type="non-terminal residue" evidence="1">
    <location>
        <position position="1"/>
    </location>
</feature>
<dbReference type="EMBL" id="NCSJ02000145">
    <property type="protein sequence ID" value="RFU28950.1"/>
    <property type="molecule type" value="Genomic_DNA"/>
</dbReference>
<comment type="caution">
    <text evidence="1">The sequence shown here is derived from an EMBL/GenBank/DDBJ whole genome shotgun (WGS) entry which is preliminary data.</text>
</comment>
<protein>
    <submittedName>
        <fullName evidence="1">Uncharacterized protein</fullName>
    </submittedName>
</protein>
<accession>A0A3E2H6D1</accession>
<dbReference type="AlphaFoldDB" id="A0A3E2H6D1"/>
<evidence type="ECO:0000313" key="1">
    <source>
        <dbReference type="EMBL" id="RFU28950.1"/>
    </source>
</evidence>
<evidence type="ECO:0000313" key="2">
    <source>
        <dbReference type="Proteomes" id="UP000258309"/>
    </source>
</evidence>
<name>A0A3E2H6D1_SCYLI</name>
<sequence>MVKRGLEHGVRGALTSGVEQLSTLKALELKLTGKKVVKDEASENQKQFGNNTVKFSKLDMGNYSGSNNLFVV</sequence>
<reference evidence="1 2" key="1">
    <citation type="submission" date="2018-05" db="EMBL/GenBank/DDBJ databases">
        <title>Draft genome sequence of Scytalidium lignicola DSM 105466, a ubiquitous saprotrophic fungus.</title>
        <authorList>
            <person name="Buettner E."/>
            <person name="Gebauer A.M."/>
            <person name="Hofrichter M."/>
            <person name="Liers C."/>
            <person name="Kellner H."/>
        </authorList>
    </citation>
    <scope>NUCLEOTIDE SEQUENCE [LARGE SCALE GENOMIC DNA]</scope>
    <source>
        <strain evidence="1 2">DSM 105466</strain>
    </source>
</reference>
<keyword evidence="2" id="KW-1185">Reference proteome</keyword>
<organism evidence="1 2">
    <name type="scientific">Scytalidium lignicola</name>
    <name type="common">Hyphomycete</name>
    <dbReference type="NCBI Taxonomy" id="5539"/>
    <lineage>
        <taxon>Eukaryota</taxon>
        <taxon>Fungi</taxon>
        <taxon>Dikarya</taxon>
        <taxon>Ascomycota</taxon>
        <taxon>Pezizomycotina</taxon>
        <taxon>Leotiomycetes</taxon>
        <taxon>Leotiomycetes incertae sedis</taxon>
        <taxon>Scytalidium</taxon>
    </lineage>
</organism>
<gene>
    <name evidence="1" type="ORF">B7463_g7397</name>
</gene>